<comment type="caution">
    <text evidence="1">The sequence shown here is derived from an EMBL/GenBank/DDBJ whole genome shotgun (WGS) entry which is preliminary data.</text>
</comment>
<sequence length="230" mass="24184">MRYHEDHGPLARASALLLASLAEVDVAVRVEHPAASVGVQSGAFGGPWVAVWPYAVLPETLPARPGDALRLRVRFLLHADGPEATAIEALDRILTGGVPYLLAEPVPDTLWTALGARLRVALLCEVAVHVTTAAPRIPRVTQPGRLDTVSLRRLTGRVQTPGGVALVGMRVSAADGTAASYTDTRGHFELPVAADRPVRLSVAGRGLLLSAEVAAVSAEPVVITCEIQEV</sequence>
<dbReference type="EMBL" id="BONI01000014">
    <property type="protein sequence ID" value="GIG05354.1"/>
    <property type="molecule type" value="Genomic_DNA"/>
</dbReference>
<evidence type="ECO:0000313" key="2">
    <source>
        <dbReference type="Proteomes" id="UP000630887"/>
    </source>
</evidence>
<protein>
    <recommendedName>
        <fullName evidence="3">Carboxypeptidase family protein</fullName>
    </recommendedName>
</protein>
<dbReference type="SUPFAM" id="SSF49464">
    <property type="entry name" value="Carboxypeptidase regulatory domain-like"/>
    <property type="match status" value="1"/>
</dbReference>
<dbReference type="Proteomes" id="UP000630887">
    <property type="component" value="Unassembled WGS sequence"/>
</dbReference>
<reference evidence="1 2" key="1">
    <citation type="submission" date="2021-01" db="EMBL/GenBank/DDBJ databases">
        <title>Whole genome shotgun sequence of Catellatospora coxensis NBRC 107359.</title>
        <authorList>
            <person name="Komaki H."/>
            <person name="Tamura T."/>
        </authorList>
    </citation>
    <scope>NUCLEOTIDE SEQUENCE [LARGE SCALE GENOMIC DNA]</scope>
    <source>
        <strain evidence="1 2">NBRC 107359</strain>
    </source>
</reference>
<evidence type="ECO:0008006" key="3">
    <source>
        <dbReference type="Google" id="ProtNLM"/>
    </source>
</evidence>
<accession>A0A8J3KUE5</accession>
<proteinExistence type="predicted"/>
<dbReference type="InterPro" id="IPR008969">
    <property type="entry name" value="CarboxyPept-like_regulatory"/>
</dbReference>
<dbReference type="AlphaFoldDB" id="A0A8J3KUE5"/>
<evidence type="ECO:0000313" key="1">
    <source>
        <dbReference type="EMBL" id="GIG05354.1"/>
    </source>
</evidence>
<gene>
    <name evidence="1" type="ORF">Cco03nite_20540</name>
</gene>
<dbReference type="RefSeq" id="WP_203691585.1">
    <property type="nucleotide sequence ID" value="NZ_BAAALC010000021.1"/>
</dbReference>
<keyword evidence="2" id="KW-1185">Reference proteome</keyword>
<organism evidence="1 2">
    <name type="scientific">Catellatospora coxensis</name>
    <dbReference type="NCBI Taxonomy" id="310354"/>
    <lineage>
        <taxon>Bacteria</taxon>
        <taxon>Bacillati</taxon>
        <taxon>Actinomycetota</taxon>
        <taxon>Actinomycetes</taxon>
        <taxon>Micromonosporales</taxon>
        <taxon>Micromonosporaceae</taxon>
        <taxon>Catellatospora</taxon>
    </lineage>
</organism>
<name>A0A8J3KUE5_9ACTN</name>